<gene>
    <name evidence="11" type="ORF">GCM10022236_27750</name>
</gene>
<dbReference type="InterPro" id="IPR035965">
    <property type="entry name" value="PAS-like_dom_sf"/>
</dbReference>
<name>A0ABP7A2S7_9ACTN</name>
<dbReference type="SMART" id="SM00091">
    <property type="entry name" value="PAS"/>
    <property type="match status" value="2"/>
</dbReference>
<dbReference type="InterPro" id="IPR022641">
    <property type="entry name" value="CheR_N"/>
</dbReference>
<dbReference type="InterPro" id="IPR029063">
    <property type="entry name" value="SAM-dependent_MTases_sf"/>
</dbReference>
<evidence type="ECO:0000313" key="11">
    <source>
        <dbReference type="EMBL" id="GAA3623851.1"/>
    </source>
</evidence>
<dbReference type="PANTHER" id="PTHR24422:SF10">
    <property type="entry name" value="CHEMOTAXIS PROTEIN METHYLTRANSFERASE 2"/>
    <property type="match status" value="1"/>
</dbReference>
<dbReference type="Pfam" id="PF03705">
    <property type="entry name" value="CheR_N"/>
    <property type="match status" value="1"/>
</dbReference>
<dbReference type="InterPro" id="IPR000014">
    <property type="entry name" value="PAS"/>
</dbReference>
<dbReference type="Gene3D" id="1.10.287.620">
    <property type="entry name" value="Helix Hairpins"/>
    <property type="match status" value="1"/>
</dbReference>
<dbReference type="InterPro" id="IPR022642">
    <property type="entry name" value="CheR_C"/>
</dbReference>
<evidence type="ECO:0000256" key="6">
    <source>
        <dbReference type="SAM" id="Coils"/>
    </source>
</evidence>
<dbReference type="SMART" id="SM00138">
    <property type="entry name" value="MeTrc"/>
    <property type="match status" value="1"/>
</dbReference>
<sequence length="653" mass="73491">MSDDIDAAVGEEVEGVQADQDRSLSEETVAATAADPAFERLLNFLKESRAFDFTGYKRPSLVRRVRFRMRELGVDTVEDYQDLLQLQPTEFTSLFNTILINVTSFFRDAEAWNYLAAQVLPDLVRNVDGAPIRVWSAGCAAGQEPYSIAMLLYELIGPAFRDRVKIYATDIDEEALDHARQAVYTEREMRGLPDDYRDRYFESSGGRWVLSPDLRRNVIFGRNDLTQDAPISRIDILLCRNTLMYFNAETQARVVSRLGFALRPKGVLFLGKAEMLLNHAAVFDPIDLKRRFFRKTKSESVEAALAPPWRIYGREASTLDGNQVRDELVLTNPVAQFAVGVDGRLLMVNHRAGAMLGISQRDVGRPFSELEVSYRPLELRSHLAGVAERKQAVSLREVEWRKSAGQPTYLDVELVPLVDGTGQLLGTSVTLTDVTRFRELQREIETANRQLETAYEELQSTNEELETTNEELQSTVEELETTNEELQSTNEELETMNEELQSANDELQITNDQLRDRTVAITELNDFMQSILGSLDAAVIVVDAELRVQVWTRQAEELWGLRQHETLGQTIAGLDSGLPMDDLIPWLTAVVGGDQTGVHGRRVQAVNRRGRTVELRVTVTRMVGESRTVSGALILFEESGKDVVDRIEANPGT</sequence>
<dbReference type="PRINTS" id="PR00996">
    <property type="entry name" value="CHERMTFRASE"/>
</dbReference>
<dbReference type="RefSeq" id="WP_344805476.1">
    <property type="nucleotide sequence ID" value="NZ_BAABAB010000019.1"/>
</dbReference>
<dbReference type="EMBL" id="BAABAB010000019">
    <property type="protein sequence ID" value="GAA3623851.1"/>
    <property type="molecule type" value="Genomic_DNA"/>
</dbReference>
<accession>A0ABP7A2S7</accession>
<evidence type="ECO:0000259" key="9">
    <source>
        <dbReference type="PROSITE" id="PS50113"/>
    </source>
</evidence>
<keyword evidence="4" id="KW-0808">Transferase</keyword>
<dbReference type="PROSITE" id="PS50113">
    <property type="entry name" value="PAC"/>
    <property type="match status" value="1"/>
</dbReference>
<dbReference type="InterPro" id="IPR000780">
    <property type="entry name" value="CheR_MeTrfase"/>
</dbReference>
<evidence type="ECO:0000256" key="4">
    <source>
        <dbReference type="ARBA" id="ARBA00022679"/>
    </source>
</evidence>
<feature type="domain" description="PAS" evidence="8">
    <location>
        <begin position="524"/>
        <end position="570"/>
    </location>
</feature>
<reference evidence="12" key="1">
    <citation type="journal article" date="2019" name="Int. J. Syst. Evol. Microbiol.">
        <title>The Global Catalogue of Microorganisms (GCM) 10K type strain sequencing project: providing services to taxonomists for standard genome sequencing and annotation.</title>
        <authorList>
            <consortium name="The Broad Institute Genomics Platform"/>
            <consortium name="The Broad Institute Genome Sequencing Center for Infectious Disease"/>
            <person name="Wu L."/>
            <person name="Ma J."/>
        </authorList>
    </citation>
    <scope>NUCLEOTIDE SEQUENCE [LARGE SCALE GENOMIC DNA]</scope>
    <source>
        <strain evidence="12">JCM 16929</strain>
    </source>
</reference>
<feature type="region of interest" description="Disordered" evidence="7">
    <location>
        <begin position="1"/>
        <end position="24"/>
    </location>
</feature>
<keyword evidence="6" id="KW-0175">Coiled coil</keyword>
<feature type="coiled-coil region" evidence="6">
    <location>
        <begin position="437"/>
        <end position="517"/>
    </location>
</feature>
<dbReference type="Pfam" id="PF00989">
    <property type="entry name" value="PAS"/>
    <property type="match status" value="2"/>
</dbReference>
<dbReference type="Gene3D" id="1.10.155.10">
    <property type="entry name" value="Chemotaxis receptor methyltransferase CheR, N-terminal domain"/>
    <property type="match status" value="1"/>
</dbReference>
<dbReference type="Pfam" id="PF01739">
    <property type="entry name" value="CheR"/>
    <property type="match status" value="1"/>
</dbReference>
<dbReference type="CDD" id="cd00130">
    <property type="entry name" value="PAS"/>
    <property type="match status" value="2"/>
</dbReference>
<keyword evidence="3" id="KW-0489">Methyltransferase</keyword>
<organism evidence="11 12">
    <name type="scientific">Microlunatus ginsengisoli</name>
    <dbReference type="NCBI Taxonomy" id="363863"/>
    <lineage>
        <taxon>Bacteria</taxon>
        <taxon>Bacillati</taxon>
        <taxon>Actinomycetota</taxon>
        <taxon>Actinomycetes</taxon>
        <taxon>Propionibacteriales</taxon>
        <taxon>Propionibacteriaceae</taxon>
        <taxon>Microlunatus</taxon>
    </lineage>
</organism>
<keyword evidence="12" id="KW-1185">Reference proteome</keyword>
<dbReference type="Gene3D" id="3.30.450.20">
    <property type="entry name" value="PAS domain"/>
    <property type="match status" value="2"/>
</dbReference>
<feature type="compositionally biased region" description="Acidic residues" evidence="7">
    <location>
        <begin position="1"/>
        <end position="14"/>
    </location>
</feature>
<evidence type="ECO:0000256" key="7">
    <source>
        <dbReference type="SAM" id="MobiDB-lite"/>
    </source>
</evidence>
<dbReference type="Gene3D" id="3.40.50.150">
    <property type="entry name" value="Vaccinia Virus protein VP39"/>
    <property type="match status" value="1"/>
</dbReference>
<comment type="caution">
    <text evidence="11">The sequence shown here is derived from an EMBL/GenBank/DDBJ whole genome shotgun (WGS) entry which is preliminary data.</text>
</comment>
<dbReference type="Proteomes" id="UP001501490">
    <property type="component" value="Unassembled WGS sequence"/>
</dbReference>
<dbReference type="InterPro" id="IPR013767">
    <property type="entry name" value="PAS_fold"/>
</dbReference>
<proteinExistence type="predicted"/>
<keyword evidence="5" id="KW-0949">S-adenosyl-L-methionine</keyword>
<evidence type="ECO:0000256" key="2">
    <source>
        <dbReference type="ARBA" id="ARBA00012534"/>
    </source>
</evidence>
<evidence type="ECO:0000256" key="5">
    <source>
        <dbReference type="ARBA" id="ARBA00022691"/>
    </source>
</evidence>
<dbReference type="PANTHER" id="PTHR24422">
    <property type="entry name" value="CHEMOTAXIS PROTEIN METHYLTRANSFERASE"/>
    <property type="match status" value="1"/>
</dbReference>
<feature type="domain" description="CheR-type methyltransferase" evidence="10">
    <location>
        <begin position="26"/>
        <end position="299"/>
    </location>
</feature>
<evidence type="ECO:0000313" key="12">
    <source>
        <dbReference type="Proteomes" id="UP001501490"/>
    </source>
</evidence>
<dbReference type="InterPro" id="IPR000700">
    <property type="entry name" value="PAS-assoc_C"/>
</dbReference>
<dbReference type="SUPFAM" id="SSF47757">
    <property type="entry name" value="Chemotaxis receptor methyltransferase CheR, N-terminal domain"/>
    <property type="match status" value="1"/>
</dbReference>
<protein>
    <recommendedName>
        <fullName evidence="2">protein-glutamate O-methyltransferase</fullName>
        <ecNumber evidence="2">2.1.1.80</ecNumber>
    </recommendedName>
</protein>
<evidence type="ECO:0000256" key="1">
    <source>
        <dbReference type="ARBA" id="ARBA00001541"/>
    </source>
</evidence>
<dbReference type="InterPro" id="IPR050903">
    <property type="entry name" value="Bact_Chemotaxis_MeTrfase"/>
</dbReference>
<dbReference type="SUPFAM" id="SSF55785">
    <property type="entry name" value="PYP-like sensor domain (PAS domain)"/>
    <property type="match status" value="2"/>
</dbReference>
<dbReference type="EC" id="2.1.1.80" evidence="2"/>
<dbReference type="PROSITE" id="PS50123">
    <property type="entry name" value="CHER"/>
    <property type="match status" value="1"/>
</dbReference>
<evidence type="ECO:0000256" key="3">
    <source>
        <dbReference type="ARBA" id="ARBA00022603"/>
    </source>
</evidence>
<dbReference type="SUPFAM" id="SSF53335">
    <property type="entry name" value="S-adenosyl-L-methionine-dependent methyltransferases"/>
    <property type="match status" value="1"/>
</dbReference>
<evidence type="ECO:0000259" key="8">
    <source>
        <dbReference type="PROSITE" id="PS50112"/>
    </source>
</evidence>
<dbReference type="NCBIfam" id="TIGR00229">
    <property type="entry name" value="sensory_box"/>
    <property type="match status" value="1"/>
</dbReference>
<dbReference type="InterPro" id="IPR036804">
    <property type="entry name" value="CheR_N_sf"/>
</dbReference>
<evidence type="ECO:0000259" key="10">
    <source>
        <dbReference type="PROSITE" id="PS50123"/>
    </source>
</evidence>
<dbReference type="CDD" id="cd02440">
    <property type="entry name" value="AdoMet_MTases"/>
    <property type="match status" value="1"/>
</dbReference>
<dbReference type="PROSITE" id="PS50112">
    <property type="entry name" value="PAS"/>
    <property type="match status" value="1"/>
</dbReference>
<comment type="catalytic activity">
    <reaction evidence="1">
        <text>L-glutamyl-[protein] + S-adenosyl-L-methionine = [protein]-L-glutamate 5-O-methyl ester + S-adenosyl-L-homocysteine</text>
        <dbReference type="Rhea" id="RHEA:24452"/>
        <dbReference type="Rhea" id="RHEA-COMP:10208"/>
        <dbReference type="Rhea" id="RHEA-COMP:10311"/>
        <dbReference type="ChEBI" id="CHEBI:29973"/>
        <dbReference type="ChEBI" id="CHEBI:57856"/>
        <dbReference type="ChEBI" id="CHEBI:59789"/>
        <dbReference type="ChEBI" id="CHEBI:82795"/>
        <dbReference type="EC" id="2.1.1.80"/>
    </reaction>
</comment>
<feature type="domain" description="PAC" evidence="9">
    <location>
        <begin position="391"/>
        <end position="446"/>
    </location>
</feature>